<dbReference type="InterPro" id="IPR036691">
    <property type="entry name" value="Endo/exonu/phosph_ase_sf"/>
</dbReference>
<dbReference type="PANTHER" id="PTHR33710">
    <property type="entry name" value="BNAC02G09200D PROTEIN"/>
    <property type="match status" value="1"/>
</dbReference>
<name>A0AAW2XCB6_9LAMI</name>
<dbReference type="InterPro" id="IPR025558">
    <property type="entry name" value="DUF4283"/>
</dbReference>
<reference evidence="2" key="1">
    <citation type="submission" date="2020-06" db="EMBL/GenBank/DDBJ databases">
        <authorList>
            <person name="Li T."/>
            <person name="Hu X."/>
            <person name="Zhang T."/>
            <person name="Song X."/>
            <person name="Zhang H."/>
            <person name="Dai N."/>
            <person name="Sheng W."/>
            <person name="Hou X."/>
            <person name="Wei L."/>
        </authorList>
    </citation>
    <scope>NUCLEOTIDE SEQUENCE</scope>
    <source>
        <strain evidence="2">KEN1</strain>
        <tissue evidence="2">Leaf</tissue>
    </source>
</reference>
<sequence length="426" mass="47955">MLFYPKYALTVKGMNIKQHNEGRFLLRFNHVIDKQRAMEGRPWRFEKKLLTFNIIGEYERPMHVLLEECDFYVHVYDLLLSMMNLGVASLIGNRIGSFQDLEVDNSGCSWGASLRIRVGLNVSKPLKTVLKDILTNTVRSELGFRELIDATPYGPWLRAPAPEGGDTVREEVESSSLAVAGGDGVDTEMVQATNPGLIQPCAQDCISVRGSAGDVVVQTRVLGVDQGKGTEGLGRPWTVQTLKGLIQLHRPGLIFLSEIKCKARRGDNIKSLVNYNGVGVDSMGKSGGLLFLWRKDVELWLQSFSSYHIDVTVKSDECPDRWHFTGFYGYPEDIGFEGIIFTWCNRKEEPHTVRARLDRVCSNSRRANLFSKAKVHHEAVSCSDHSVVLADLEGEQTRCRPRQRRRFRFEAAWISSSVCSDVIQQA</sequence>
<dbReference type="PANTHER" id="PTHR33710:SF62">
    <property type="entry name" value="DUF4283 DOMAIN PROTEIN"/>
    <property type="match status" value="1"/>
</dbReference>
<dbReference type="EMBL" id="JACGWN010000004">
    <property type="protein sequence ID" value="KAL0451434.1"/>
    <property type="molecule type" value="Genomic_DNA"/>
</dbReference>
<evidence type="ECO:0000259" key="1">
    <source>
        <dbReference type="Pfam" id="PF14111"/>
    </source>
</evidence>
<protein>
    <recommendedName>
        <fullName evidence="1">DUF4283 domain-containing protein</fullName>
    </recommendedName>
</protein>
<gene>
    <name evidence="2" type="ORF">Slati_1121500</name>
</gene>
<dbReference type="Pfam" id="PF14111">
    <property type="entry name" value="DUF4283"/>
    <property type="match status" value="1"/>
</dbReference>
<reference evidence="2" key="2">
    <citation type="journal article" date="2024" name="Plant">
        <title>Genomic evolution and insights into agronomic trait innovations of Sesamum species.</title>
        <authorList>
            <person name="Miao H."/>
            <person name="Wang L."/>
            <person name="Qu L."/>
            <person name="Liu H."/>
            <person name="Sun Y."/>
            <person name="Le M."/>
            <person name="Wang Q."/>
            <person name="Wei S."/>
            <person name="Zheng Y."/>
            <person name="Lin W."/>
            <person name="Duan Y."/>
            <person name="Cao H."/>
            <person name="Xiong S."/>
            <person name="Wang X."/>
            <person name="Wei L."/>
            <person name="Li C."/>
            <person name="Ma Q."/>
            <person name="Ju M."/>
            <person name="Zhao R."/>
            <person name="Li G."/>
            <person name="Mu C."/>
            <person name="Tian Q."/>
            <person name="Mei H."/>
            <person name="Zhang T."/>
            <person name="Gao T."/>
            <person name="Zhang H."/>
        </authorList>
    </citation>
    <scope>NUCLEOTIDE SEQUENCE</scope>
    <source>
        <strain evidence="2">KEN1</strain>
    </source>
</reference>
<accession>A0AAW2XCB6</accession>
<comment type="caution">
    <text evidence="2">The sequence shown here is derived from an EMBL/GenBank/DDBJ whole genome shotgun (WGS) entry which is preliminary data.</text>
</comment>
<feature type="domain" description="DUF4283" evidence="1">
    <location>
        <begin position="11"/>
        <end position="51"/>
    </location>
</feature>
<dbReference type="SUPFAM" id="SSF56219">
    <property type="entry name" value="DNase I-like"/>
    <property type="match status" value="1"/>
</dbReference>
<dbReference type="AlphaFoldDB" id="A0AAW2XCB6"/>
<proteinExistence type="predicted"/>
<organism evidence="2">
    <name type="scientific">Sesamum latifolium</name>
    <dbReference type="NCBI Taxonomy" id="2727402"/>
    <lineage>
        <taxon>Eukaryota</taxon>
        <taxon>Viridiplantae</taxon>
        <taxon>Streptophyta</taxon>
        <taxon>Embryophyta</taxon>
        <taxon>Tracheophyta</taxon>
        <taxon>Spermatophyta</taxon>
        <taxon>Magnoliopsida</taxon>
        <taxon>eudicotyledons</taxon>
        <taxon>Gunneridae</taxon>
        <taxon>Pentapetalae</taxon>
        <taxon>asterids</taxon>
        <taxon>lamiids</taxon>
        <taxon>Lamiales</taxon>
        <taxon>Pedaliaceae</taxon>
        <taxon>Sesamum</taxon>
    </lineage>
</organism>
<evidence type="ECO:0000313" key="2">
    <source>
        <dbReference type="EMBL" id="KAL0451434.1"/>
    </source>
</evidence>